<proteinExistence type="predicted"/>
<evidence type="ECO:0008006" key="4">
    <source>
        <dbReference type="Google" id="ProtNLM"/>
    </source>
</evidence>
<evidence type="ECO:0000313" key="3">
    <source>
        <dbReference type="Proteomes" id="UP000441336"/>
    </source>
</evidence>
<protein>
    <recommendedName>
        <fullName evidence="4">Peptidase M48 domain-containing protein</fullName>
    </recommendedName>
</protein>
<dbReference type="EMBL" id="WQKZ01000002">
    <property type="protein sequence ID" value="MVN76114.1"/>
    <property type="molecule type" value="Genomic_DNA"/>
</dbReference>
<dbReference type="RefSeq" id="WP_157563670.1">
    <property type="nucleotide sequence ID" value="NZ_WQKZ01000002.1"/>
</dbReference>
<comment type="caution">
    <text evidence="2">The sequence shown here is derived from an EMBL/GenBank/DDBJ whole genome shotgun (WGS) entry which is preliminary data.</text>
</comment>
<gene>
    <name evidence="2" type="ORF">GO988_07235</name>
</gene>
<reference evidence="2 3" key="1">
    <citation type="submission" date="2019-12" db="EMBL/GenBank/DDBJ databases">
        <title>Hymenobacter sp. HMF4947 Genome sequencing and assembly.</title>
        <authorList>
            <person name="Kang H."/>
            <person name="Cha I."/>
            <person name="Kim H."/>
            <person name="Joh K."/>
        </authorList>
    </citation>
    <scope>NUCLEOTIDE SEQUENCE [LARGE SCALE GENOMIC DNA]</scope>
    <source>
        <strain evidence="2 3">HMF4947</strain>
    </source>
</reference>
<name>A0A7K1TCH5_9BACT</name>
<dbReference type="AlphaFoldDB" id="A0A7K1TCH5"/>
<feature type="chain" id="PRO_5029903452" description="Peptidase M48 domain-containing protein" evidence="1">
    <location>
        <begin position="27"/>
        <end position="206"/>
    </location>
</feature>
<sequence length="206" mass="22816">MRIKHFWLLGLLGTAPLASRAQLAQATPVDSATARAALATAARQFPKFYRALRLAQQQDTLLRRFVVVRSALPLATPAMAFANGAVRLDLRYLQTAQPGFDDNRLVVVLYHEIGHLHYYRTVPAPSRTPEASERAAFDYSLVKTRELAAAGDCAPLQTGLRFMLLRSQAHDLADPHVRALKALVQEPAYADYRRYVAAHCLAAPAR</sequence>
<evidence type="ECO:0000313" key="2">
    <source>
        <dbReference type="EMBL" id="MVN76114.1"/>
    </source>
</evidence>
<dbReference type="Proteomes" id="UP000441336">
    <property type="component" value="Unassembled WGS sequence"/>
</dbReference>
<feature type="signal peptide" evidence="1">
    <location>
        <begin position="1"/>
        <end position="26"/>
    </location>
</feature>
<accession>A0A7K1TCH5</accession>
<keyword evidence="3" id="KW-1185">Reference proteome</keyword>
<keyword evidence="1" id="KW-0732">Signal</keyword>
<evidence type="ECO:0000256" key="1">
    <source>
        <dbReference type="SAM" id="SignalP"/>
    </source>
</evidence>
<organism evidence="2 3">
    <name type="scientific">Hymenobacter ginkgonis</name>
    <dbReference type="NCBI Taxonomy" id="2682976"/>
    <lineage>
        <taxon>Bacteria</taxon>
        <taxon>Pseudomonadati</taxon>
        <taxon>Bacteroidota</taxon>
        <taxon>Cytophagia</taxon>
        <taxon>Cytophagales</taxon>
        <taxon>Hymenobacteraceae</taxon>
        <taxon>Hymenobacter</taxon>
    </lineage>
</organism>